<protein>
    <submittedName>
        <fullName evidence="1">Uncharacterized protein</fullName>
    </submittedName>
</protein>
<name>A0A382B5A3_9ZZZZ</name>
<dbReference type="AlphaFoldDB" id="A0A382B5A3"/>
<dbReference type="EMBL" id="UINC01028288">
    <property type="protein sequence ID" value="SVB09020.1"/>
    <property type="molecule type" value="Genomic_DNA"/>
</dbReference>
<sequence length="252" mass="28216">MFNSFLKLTSICFALLLLPISIMAQELPSSSLYVVTSCYVNEGSSFLDAVEEARATIPNDDNAANMMFFRQPIAGTNFEKNQFFRVVSWNNLQHWAQPRSLPATQEYSCDNHNRTFHTTRVVGTNGNTAYTDTDVAFVSARQCMAKDGVSLSEVYDWVDTRISRGQASRQNDNTMVQMSHKILGASPNVASGRMITIRRIGDSRQGYARFFDEQFMGTRDRTLGALPDAPFEFCTDANLTESYIVHSPGRGI</sequence>
<reference evidence="1" key="1">
    <citation type="submission" date="2018-05" db="EMBL/GenBank/DDBJ databases">
        <authorList>
            <person name="Lanie J.A."/>
            <person name="Ng W.-L."/>
            <person name="Kazmierczak K.M."/>
            <person name="Andrzejewski T.M."/>
            <person name="Davidsen T.M."/>
            <person name="Wayne K.J."/>
            <person name="Tettelin H."/>
            <person name="Glass J.I."/>
            <person name="Rusch D."/>
            <person name="Podicherti R."/>
            <person name="Tsui H.-C.T."/>
            <person name="Winkler M.E."/>
        </authorList>
    </citation>
    <scope>NUCLEOTIDE SEQUENCE</scope>
</reference>
<proteinExistence type="predicted"/>
<accession>A0A382B5A3</accession>
<gene>
    <name evidence="1" type="ORF">METZ01_LOCUS161874</name>
</gene>
<evidence type="ECO:0000313" key="1">
    <source>
        <dbReference type="EMBL" id="SVB09020.1"/>
    </source>
</evidence>
<organism evidence="1">
    <name type="scientific">marine metagenome</name>
    <dbReference type="NCBI Taxonomy" id="408172"/>
    <lineage>
        <taxon>unclassified sequences</taxon>
        <taxon>metagenomes</taxon>
        <taxon>ecological metagenomes</taxon>
    </lineage>
</organism>